<dbReference type="GeneID" id="37877838"/>
<comment type="cofactor">
    <cofactor evidence="8">
        <name>Mg(2+)</name>
        <dbReference type="ChEBI" id="CHEBI:18420"/>
    </cofactor>
</comment>
<comment type="caution">
    <text evidence="8">Lacks conserved residue(s) required for the propagation of feature annotation.</text>
</comment>
<dbReference type="Proteomes" id="UP000263012">
    <property type="component" value="Chromosome"/>
</dbReference>
<dbReference type="PANTHER" id="PTHR19136">
    <property type="entry name" value="MOLYBDENUM COFACTOR GUANYLYLTRANSFERASE"/>
    <property type="match status" value="1"/>
</dbReference>
<dbReference type="GO" id="GO:0005525">
    <property type="term" value="F:GTP binding"/>
    <property type="evidence" value="ECO:0007669"/>
    <property type="project" value="UniProtKB-UniRule"/>
</dbReference>
<evidence type="ECO:0000256" key="5">
    <source>
        <dbReference type="ARBA" id="ARBA00022842"/>
    </source>
</evidence>
<name>A0A343TJ42_9EURY</name>
<organism evidence="10 11">
    <name type="scientific">Halalkaliarchaeum desulfuricum</name>
    <dbReference type="NCBI Taxonomy" id="2055893"/>
    <lineage>
        <taxon>Archaea</taxon>
        <taxon>Methanobacteriati</taxon>
        <taxon>Methanobacteriota</taxon>
        <taxon>Stenosarchaea group</taxon>
        <taxon>Halobacteria</taxon>
        <taxon>Halobacteriales</taxon>
        <taxon>Haloferacaceae</taxon>
        <taxon>Halalkaliarchaeum</taxon>
    </lineage>
</organism>
<evidence type="ECO:0000259" key="9">
    <source>
        <dbReference type="Pfam" id="PF12804"/>
    </source>
</evidence>
<keyword evidence="4 8" id="KW-0547">Nucleotide-binding</keyword>
<gene>
    <name evidence="8 10" type="primary">mobA</name>
    <name evidence="10" type="ORF">AArcSl_1485</name>
</gene>
<dbReference type="HAMAP" id="MF_00316">
    <property type="entry name" value="MobA"/>
    <property type="match status" value="1"/>
</dbReference>
<proteinExistence type="inferred from homology"/>
<dbReference type="InterPro" id="IPR013482">
    <property type="entry name" value="Molybde_CF_guanTrfase"/>
</dbReference>
<dbReference type="RefSeq" id="WP_161945921.1">
    <property type="nucleotide sequence ID" value="NZ_CP025066.1"/>
</dbReference>
<evidence type="ECO:0000313" key="11">
    <source>
        <dbReference type="Proteomes" id="UP000263012"/>
    </source>
</evidence>
<dbReference type="InterPro" id="IPR025877">
    <property type="entry name" value="MobA-like_NTP_Trfase"/>
</dbReference>
<dbReference type="GO" id="GO:0046872">
    <property type="term" value="F:metal ion binding"/>
    <property type="evidence" value="ECO:0007669"/>
    <property type="project" value="UniProtKB-KW"/>
</dbReference>
<comment type="subcellular location">
    <subcellularLocation>
        <location evidence="8">Cytoplasm</location>
    </subcellularLocation>
</comment>
<dbReference type="KEGG" id="hdf:AArcSl_1485"/>
<dbReference type="AlphaFoldDB" id="A0A343TJ42"/>
<keyword evidence="11" id="KW-1185">Reference proteome</keyword>
<dbReference type="EC" id="2.7.7.77" evidence="8"/>
<evidence type="ECO:0000313" key="10">
    <source>
        <dbReference type="EMBL" id="AUX09114.1"/>
    </source>
</evidence>
<evidence type="ECO:0000256" key="6">
    <source>
        <dbReference type="ARBA" id="ARBA00023134"/>
    </source>
</evidence>
<dbReference type="SUPFAM" id="SSF53448">
    <property type="entry name" value="Nucleotide-diphospho-sugar transferases"/>
    <property type="match status" value="1"/>
</dbReference>
<reference evidence="11" key="1">
    <citation type="submission" date="2017-11" db="EMBL/GenBank/DDBJ databases">
        <title>Phenotypic and genomic properties of facultatively anaerobic sulfur-reducing natronoarchaea from hypersaline soda lakes.</title>
        <authorList>
            <person name="Sorokin D.Y."/>
            <person name="Kublanov I.V."/>
            <person name="Roman P."/>
            <person name="Sinninghe Damste J.S."/>
            <person name="Golyshin P.N."/>
            <person name="Rojo D."/>
            <person name="Ciordia S."/>
            <person name="Mena M.D.C."/>
            <person name="Ferrer M."/>
            <person name="Messina E."/>
            <person name="Smedile F."/>
            <person name="La Spada G."/>
            <person name="La Cono V."/>
            <person name="Yakimov M.M."/>
        </authorList>
    </citation>
    <scope>NUCLEOTIDE SEQUENCE [LARGE SCALE GENOMIC DNA]</scope>
    <source>
        <strain evidence="11">AArc-Sl</strain>
    </source>
</reference>
<dbReference type="GO" id="GO:0005737">
    <property type="term" value="C:cytoplasm"/>
    <property type="evidence" value="ECO:0007669"/>
    <property type="project" value="UniProtKB-SubCell"/>
</dbReference>
<evidence type="ECO:0000256" key="3">
    <source>
        <dbReference type="ARBA" id="ARBA00022723"/>
    </source>
</evidence>
<keyword evidence="2 8" id="KW-0808">Transferase</keyword>
<keyword evidence="3 8" id="KW-0479">Metal-binding</keyword>
<comment type="function">
    <text evidence="8">Transfers a GMP moiety from GTP to Mo-molybdopterin (Mo-MPT) cofactor (Moco or molybdenum cofactor) to form Mo-molybdopterin guanine dinucleotide (Mo-MGD) cofactor.</text>
</comment>
<dbReference type="Pfam" id="PF12804">
    <property type="entry name" value="NTP_transf_3"/>
    <property type="match status" value="1"/>
</dbReference>
<dbReference type="EMBL" id="CP025066">
    <property type="protein sequence ID" value="AUX09114.1"/>
    <property type="molecule type" value="Genomic_DNA"/>
</dbReference>
<feature type="binding site" evidence="8">
    <location>
        <position position="33"/>
    </location>
    <ligand>
        <name>GTP</name>
        <dbReference type="ChEBI" id="CHEBI:37565"/>
    </ligand>
</feature>
<feature type="domain" description="MobA-like NTP transferase" evidence="9">
    <location>
        <begin position="18"/>
        <end position="175"/>
    </location>
</feature>
<evidence type="ECO:0000256" key="2">
    <source>
        <dbReference type="ARBA" id="ARBA00022679"/>
    </source>
</evidence>
<keyword evidence="6 8" id="KW-0342">GTP-binding</keyword>
<keyword evidence="1 8" id="KW-0963">Cytoplasm</keyword>
<feature type="binding site" evidence="8">
    <location>
        <begin position="20"/>
        <end position="22"/>
    </location>
    <ligand>
        <name>GTP</name>
        <dbReference type="ChEBI" id="CHEBI:37565"/>
    </ligand>
</feature>
<comment type="domain">
    <text evidence="8">The N-terminal domain determines nucleotide recognition and specific binding, while the C-terminal domain determines the specific binding to the target protein.</text>
</comment>
<protein>
    <recommendedName>
        <fullName evidence="8">Probable molybdenum cofactor guanylyltransferase</fullName>
        <shortName evidence="8">MoCo guanylyltransferase</shortName>
        <ecNumber evidence="8">2.7.7.77</ecNumber>
    </recommendedName>
    <alternativeName>
        <fullName evidence="8">GTP:molybdopterin guanylyltransferase</fullName>
    </alternativeName>
    <alternativeName>
        <fullName evidence="8">Mo-MPT guanylyltransferase</fullName>
    </alternativeName>
    <alternativeName>
        <fullName evidence="8">Molybdopterin guanylyltransferase</fullName>
    </alternativeName>
    <alternativeName>
        <fullName evidence="8">Molybdopterin-guanine dinucleotide synthase</fullName>
        <shortName evidence="8">MGD synthase</shortName>
    </alternativeName>
</protein>
<dbReference type="GO" id="GO:0006777">
    <property type="term" value="P:Mo-molybdopterin cofactor biosynthetic process"/>
    <property type="evidence" value="ECO:0007669"/>
    <property type="project" value="UniProtKB-KW"/>
</dbReference>
<keyword evidence="5 8" id="KW-0460">Magnesium</keyword>
<dbReference type="CDD" id="cd02503">
    <property type="entry name" value="MobA"/>
    <property type="match status" value="1"/>
</dbReference>
<dbReference type="InterPro" id="IPR029044">
    <property type="entry name" value="Nucleotide-diphossugar_trans"/>
</dbReference>
<feature type="binding site" evidence="8">
    <location>
        <position position="122"/>
    </location>
    <ligand>
        <name>Mg(2+)</name>
        <dbReference type="ChEBI" id="CHEBI:18420"/>
    </ligand>
</feature>
<feature type="binding site" evidence="8">
    <location>
        <position position="122"/>
    </location>
    <ligand>
        <name>GTP</name>
        <dbReference type="ChEBI" id="CHEBI:37565"/>
    </ligand>
</feature>
<keyword evidence="10" id="KW-0548">Nucleotidyltransferase</keyword>
<dbReference type="Gene3D" id="3.90.550.10">
    <property type="entry name" value="Spore Coat Polysaccharide Biosynthesis Protein SpsA, Chain A"/>
    <property type="match status" value="1"/>
</dbReference>
<evidence type="ECO:0000256" key="4">
    <source>
        <dbReference type="ARBA" id="ARBA00022741"/>
    </source>
</evidence>
<comment type="similarity">
    <text evidence="8">Belongs to the MobA family.</text>
</comment>
<comment type="catalytic activity">
    <reaction evidence="8">
        <text>Mo-molybdopterin + GTP + H(+) = Mo-molybdopterin guanine dinucleotide + diphosphate</text>
        <dbReference type="Rhea" id="RHEA:34243"/>
        <dbReference type="ChEBI" id="CHEBI:15378"/>
        <dbReference type="ChEBI" id="CHEBI:33019"/>
        <dbReference type="ChEBI" id="CHEBI:37565"/>
        <dbReference type="ChEBI" id="CHEBI:71302"/>
        <dbReference type="ChEBI" id="CHEBI:71310"/>
        <dbReference type="EC" id="2.7.7.77"/>
    </reaction>
</comment>
<dbReference type="PANTHER" id="PTHR19136:SF81">
    <property type="entry name" value="MOLYBDENUM COFACTOR GUANYLYLTRANSFERASE"/>
    <property type="match status" value="1"/>
</dbReference>
<dbReference type="OrthoDB" id="28434at2157"/>
<evidence type="ECO:0000256" key="7">
    <source>
        <dbReference type="ARBA" id="ARBA00023150"/>
    </source>
</evidence>
<evidence type="ECO:0000256" key="8">
    <source>
        <dbReference type="HAMAP-Rule" id="MF_00316"/>
    </source>
</evidence>
<keyword evidence="7 8" id="KW-0501">Molybdenum cofactor biosynthesis</keyword>
<sequence>MERSCGGEPPGDVVVESILLAGGFSRRFGDREKLTAAVAGEPMVRRVARTVEPLSRRLVVSCRRAQREELAAALGATDGAKRDVPVSFAFDDRPDGGPLAGLASSVDEIGDDADATFVLGGDFPLVRTATVETLLTALGGEFGDREPVDAAVPSVDGRLQPLCAACRTDALRAAVTAVETPHNRAMLSVFDPLSVRTIPADQLPGGDSSFRNVNTPADLQEITGRIESETPDTPAGAKQ</sequence>
<evidence type="ECO:0000256" key="1">
    <source>
        <dbReference type="ARBA" id="ARBA00022490"/>
    </source>
</evidence>
<accession>A0A343TJ42</accession>
<dbReference type="GO" id="GO:0061603">
    <property type="term" value="F:molybdenum cofactor guanylyltransferase activity"/>
    <property type="evidence" value="ECO:0007669"/>
    <property type="project" value="UniProtKB-EC"/>
</dbReference>